<accession>A0A7C5I4Z7</accession>
<reference evidence="3" key="1">
    <citation type="journal article" date="2020" name="mSystems">
        <title>Genome- and Community-Level Interaction Insights into Carbon Utilization and Element Cycling Functions of Hydrothermarchaeota in Hydrothermal Sediment.</title>
        <authorList>
            <person name="Zhou Z."/>
            <person name="Liu Y."/>
            <person name="Xu W."/>
            <person name="Pan J."/>
            <person name="Luo Z.H."/>
            <person name="Li M."/>
        </authorList>
    </citation>
    <scope>NUCLEOTIDE SEQUENCE [LARGE SCALE GENOMIC DNA]</scope>
    <source>
        <strain evidence="3">HyVt-94</strain>
    </source>
</reference>
<dbReference type="Gene3D" id="3.30.360.10">
    <property type="entry name" value="Dihydrodipicolinate Reductase, domain 2"/>
    <property type="match status" value="1"/>
</dbReference>
<name>A0A7C5I4Z7_UNCW3</name>
<keyword evidence="1" id="KW-0560">Oxidoreductase</keyword>
<dbReference type="Gene3D" id="3.40.50.720">
    <property type="entry name" value="NAD(P)-binding Rossmann-like Domain"/>
    <property type="match status" value="1"/>
</dbReference>
<evidence type="ECO:0000256" key="1">
    <source>
        <dbReference type="ARBA" id="ARBA00023002"/>
    </source>
</evidence>
<dbReference type="GO" id="GO:0016491">
    <property type="term" value="F:oxidoreductase activity"/>
    <property type="evidence" value="ECO:0007669"/>
    <property type="project" value="UniProtKB-KW"/>
</dbReference>
<dbReference type="AlphaFoldDB" id="A0A7C5I4Z7"/>
<protein>
    <submittedName>
        <fullName evidence="3">Homoserine dehydrogenase</fullName>
    </submittedName>
</protein>
<organism evidence="3">
    <name type="scientific">candidate division WOR-3 bacterium</name>
    <dbReference type="NCBI Taxonomy" id="2052148"/>
    <lineage>
        <taxon>Bacteria</taxon>
        <taxon>Bacteria division WOR-3</taxon>
    </lineage>
</organism>
<evidence type="ECO:0000259" key="2">
    <source>
        <dbReference type="Pfam" id="PF00742"/>
    </source>
</evidence>
<feature type="non-terminal residue" evidence="3">
    <location>
        <position position="1"/>
    </location>
</feature>
<dbReference type="EMBL" id="DRTV01000252">
    <property type="protein sequence ID" value="HHF58489.1"/>
    <property type="molecule type" value="Genomic_DNA"/>
</dbReference>
<dbReference type="Pfam" id="PF00742">
    <property type="entry name" value="Homoserine_dh"/>
    <property type="match status" value="1"/>
</dbReference>
<proteinExistence type="predicted"/>
<dbReference type="GO" id="GO:0006520">
    <property type="term" value="P:amino acid metabolic process"/>
    <property type="evidence" value="ECO:0007669"/>
    <property type="project" value="InterPro"/>
</dbReference>
<gene>
    <name evidence="3" type="ORF">ENL41_03590</name>
</gene>
<dbReference type="Proteomes" id="UP000886014">
    <property type="component" value="Unassembled WGS sequence"/>
</dbReference>
<dbReference type="InterPro" id="IPR001342">
    <property type="entry name" value="HDH_cat"/>
</dbReference>
<evidence type="ECO:0000313" key="3">
    <source>
        <dbReference type="EMBL" id="HHF58489.1"/>
    </source>
</evidence>
<comment type="caution">
    <text evidence="3">The sequence shown here is derived from an EMBL/GenBank/DDBJ whole genome shotgun (WGS) entry which is preliminary data.</text>
</comment>
<feature type="domain" description="Homoserine dehydrogenase catalytic" evidence="2">
    <location>
        <begin position="2"/>
        <end position="50"/>
    </location>
</feature>
<sequence length="56" mass="6172">EKIGKEDPLYYIEGATNGIVFSTDHLGEVFIKGPGAGRIETGQALLHDLLYILREI</sequence>